<proteinExistence type="predicted"/>
<evidence type="ECO:0000313" key="3">
    <source>
        <dbReference type="EMBL" id="SIP88491.1"/>
    </source>
</evidence>
<name>A0A1N6N8W3_9MICO</name>
<dbReference type="RefSeq" id="WP_076403396.1">
    <property type="nucleotide sequence ID" value="NZ_FTMI01000001.1"/>
</dbReference>
<accession>A0A1N6N8W3</accession>
<feature type="signal peptide" evidence="2">
    <location>
        <begin position="1"/>
        <end position="18"/>
    </location>
</feature>
<feature type="compositionally biased region" description="Low complexity" evidence="1">
    <location>
        <begin position="37"/>
        <end position="61"/>
    </location>
</feature>
<dbReference type="PROSITE" id="PS51257">
    <property type="entry name" value="PROKAR_LIPOPROTEIN"/>
    <property type="match status" value="1"/>
</dbReference>
<reference evidence="4" key="1">
    <citation type="submission" date="2017-01" db="EMBL/GenBank/DDBJ databases">
        <authorList>
            <person name="Varghese N."/>
            <person name="Submissions S."/>
        </authorList>
    </citation>
    <scope>NUCLEOTIDE SEQUENCE [LARGE SCALE GENOMIC DNA]</scope>
    <source>
        <strain evidence="4">3bp</strain>
    </source>
</reference>
<feature type="chain" id="PRO_5038807535" description="PknH-like extracellular domain-containing protein" evidence="2">
    <location>
        <begin position="19"/>
        <end position="236"/>
    </location>
</feature>
<evidence type="ECO:0000256" key="2">
    <source>
        <dbReference type="SAM" id="SignalP"/>
    </source>
</evidence>
<evidence type="ECO:0000313" key="4">
    <source>
        <dbReference type="Proteomes" id="UP000186235"/>
    </source>
</evidence>
<organism evidence="3 4">
    <name type="scientific">Cellulosimicrobium aquatile</name>
    <dbReference type="NCBI Taxonomy" id="1612203"/>
    <lineage>
        <taxon>Bacteria</taxon>
        <taxon>Bacillati</taxon>
        <taxon>Actinomycetota</taxon>
        <taxon>Actinomycetes</taxon>
        <taxon>Micrococcales</taxon>
        <taxon>Promicromonosporaceae</taxon>
        <taxon>Cellulosimicrobium</taxon>
    </lineage>
</organism>
<evidence type="ECO:0008006" key="5">
    <source>
        <dbReference type="Google" id="ProtNLM"/>
    </source>
</evidence>
<dbReference type="AlphaFoldDB" id="A0A1N6N8W3"/>
<gene>
    <name evidence="3" type="ORF">SAMN05518682_0269</name>
</gene>
<keyword evidence="2" id="KW-0732">Signal</keyword>
<dbReference type="Proteomes" id="UP000186235">
    <property type="component" value="Unassembled WGS sequence"/>
</dbReference>
<sequence length="236" mass="22876">MRASTTTTVLAASALVLASCTATPGDAPGTPEPSAPAPSTSAATPAPGDPAAALPTDAPTDVLLPAGAWGGEGGREEAEGVADWHLPEACADGGPADATAMRTVTEGDGAAEGTVGVHQVAVFADADAATAEAARLADLLAACAAQGGAEGSTYTAEPLDVGAQGSGLATDYYGSGGSGDLDTALGTYLATTRRGAAVTLVALDGGESTVGAARETVAEQARAAWELLCRYEQAGC</sequence>
<feature type="region of interest" description="Disordered" evidence="1">
    <location>
        <begin position="23"/>
        <end position="79"/>
    </location>
</feature>
<protein>
    <recommendedName>
        <fullName evidence="5">PknH-like extracellular domain-containing protein</fullName>
    </recommendedName>
</protein>
<dbReference type="EMBL" id="FTMI01000001">
    <property type="protein sequence ID" value="SIP88491.1"/>
    <property type="molecule type" value="Genomic_DNA"/>
</dbReference>
<keyword evidence="4" id="KW-1185">Reference proteome</keyword>
<evidence type="ECO:0000256" key="1">
    <source>
        <dbReference type="SAM" id="MobiDB-lite"/>
    </source>
</evidence>